<dbReference type="EMBL" id="JAVRRD010000033">
    <property type="protein sequence ID" value="KAK5045912.1"/>
    <property type="molecule type" value="Genomic_DNA"/>
</dbReference>
<sequence>MARTPAKEMRPRGPFVNLLTTGTLIALSVVAAYLIRLATVKSGVAEDIEKITQTRRFLDRDIALRSDYTGNALVDQGIGTLIAAFMGGPAGWDLGFQVQMAYFLVSFFSVISIWTVESVRKRNENAWISYTSVWALFYQTVGGAIIIPLYYIAYFNKSVPSTYWNTSGRPVPLGYAKALLPALVIGYLVPTIALFLPDSDPEQKLRQFLVFLWQPCPLYVNGLLSLLSRIFSSSSDNPRAVEKKGTTTTIQDVNYLNSLYLVAFAVTAAAHFATFYIILTSTDPQHSFTHVFVKPYDWGQSGVTKGLHAVFQADYWIIFLASLLWAYLAIFDLKRGRKTNISLVTAAGLLVIGSIVVGPAAVLAAVWYWRENVMVKPDLYTG</sequence>
<dbReference type="GeneID" id="89976861"/>
<feature type="transmembrane region" description="Helical" evidence="1">
    <location>
        <begin position="96"/>
        <end position="116"/>
    </location>
</feature>
<accession>A0AAV9MW38</accession>
<feature type="transmembrane region" description="Helical" evidence="1">
    <location>
        <begin position="343"/>
        <end position="369"/>
    </location>
</feature>
<dbReference type="Proteomes" id="UP001358417">
    <property type="component" value="Unassembled WGS sequence"/>
</dbReference>
<feature type="transmembrane region" description="Helical" evidence="1">
    <location>
        <begin position="173"/>
        <end position="196"/>
    </location>
</feature>
<name>A0AAV9MW38_9EURO</name>
<proteinExistence type="predicted"/>
<gene>
    <name evidence="2" type="ORF">LTR84_008698</name>
</gene>
<organism evidence="2 3">
    <name type="scientific">Exophiala bonariae</name>
    <dbReference type="NCBI Taxonomy" id="1690606"/>
    <lineage>
        <taxon>Eukaryota</taxon>
        <taxon>Fungi</taxon>
        <taxon>Dikarya</taxon>
        <taxon>Ascomycota</taxon>
        <taxon>Pezizomycotina</taxon>
        <taxon>Eurotiomycetes</taxon>
        <taxon>Chaetothyriomycetidae</taxon>
        <taxon>Chaetothyriales</taxon>
        <taxon>Herpotrichiellaceae</taxon>
        <taxon>Exophiala</taxon>
    </lineage>
</organism>
<feature type="transmembrane region" description="Helical" evidence="1">
    <location>
        <begin position="128"/>
        <end position="153"/>
    </location>
</feature>
<protein>
    <submittedName>
        <fullName evidence="2">Uncharacterized protein</fullName>
    </submittedName>
</protein>
<keyword evidence="1" id="KW-0472">Membrane</keyword>
<dbReference type="RefSeq" id="XP_064701517.1">
    <property type="nucleotide sequence ID" value="XM_064852243.1"/>
</dbReference>
<comment type="caution">
    <text evidence="2">The sequence shown here is derived from an EMBL/GenBank/DDBJ whole genome shotgun (WGS) entry which is preliminary data.</text>
</comment>
<evidence type="ECO:0000256" key="1">
    <source>
        <dbReference type="SAM" id="Phobius"/>
    </source>
</evidence>
<evidence type="ECO:0000313" key="2">
    <source>
        <dbReference type="EMBL" id="KAK5045912.1"/>
    </source>
</evidence>
<feature type="transmembrane region" description="Helical" evidence="1">
    <location>
        <begin position="15"/>
        <end position="35"/>
    </location>
</feature>
<feature type="transmembrane region" description="Helical" evidence="1">
    <location>
        <begin position="259"/>
        <end position="279"/>
    </location>
</feature>
<keyword evidence="1" id="KW-1133">Transmembrane helix</keyword>
<evidence type="ECO:0000313" key="3">
    <source>
        <dbReference type="Proteomes" id="UP001358417"/>
    </source>
</evidence>
<keyword evidence="1" id="KW-0812">Transmembrane</keyword>
<feature type="transmembrane region" description="Helical" evidence="1">
    <location>
        <begin position="315"/>
        <end position="331"/>
    </location>
</feature>
<dbReference type="AlphaFoldDB" id="A0AAV9MW38"/>
<reference evidence="2 3" key="1">
    <citation type="submission" date="2023-08" db="EMBL/GenBank/DDBJ databases">
        <title>Black Yeasts Isolated from many extreme environments.</title>
        <authorList>
            <person name="Coleine C."/>
            <person name="Stajich J.E."/>
            <person name="Selbmann L."/>
        </authorList>
    </citation>
    <scope>NUCLEOTIDE SEQUENCE [LARGE SCALE GENOMIC DNA]</scope>
    <source>
        <strain evidence="2 3">CCFEE 5792</strain>
    </source>
</reference>
<keyword evidence="3" id="KW-1185">Reference proteome</keyword>